<organism evidence="2 3">
    <name type="scientific">Dovyalis caffra</name>
    <dbReference type="NCBI Taxonomy" id="77055"/>
    <lineage>
        <taxon>Eukaryota</taxon>
        <taxon>Viridiplantae</taxon>
        <taxon>Streptophyta</taxon>
        <taxon>Embryophyta</taxon>
        <taxon>Tracheophyta</taxon>
        <taxon>Spermatophyta</taxon>
        <taxon>Magnoliopsida</taxon>
        <taxon>eudicotyledons</taxon>
        <taxon>Gunneridae</taxon>
        <taxon>Pentapetalae</taxon>
        <taxon>rosids</taxon>
        <taxon>fabids</taxon>
        <taxon>Malpighiales</taxon>
        <taxon>Salicaceae</taxon>
        <taxon>Flacourtieae</taxon>
        <taxon>Dovyalis</taxon>
    </lineage>
</organism>
<sequence length="118" mass="13306">MADALRYDEDVEYMEDSHSKGIRMMHMSRNSNLQNGNDHSHHMNVNRHVALNVNSENKIDQGHVKSSHCSQNHQGKPKTESAPLGSGGLDLGRNSARKLQFCMYKLMEMLGILTQKAD</sequence>
<name>A0AAV1RPG0_9ROSI</name>
<feature type="region of interest" description="Disordered" evidence="1">
    <location>
        <begin position="53"/>
        <end position="90"/>
    </location>
</feature>
<comment type="caution">
    <text evidence="2">The sequence shown here is derived from an EMBL/GenBank/DDBJ whole genome shotgun (WGS) entry which is preliminary data.</text>
</comment>
<dbReference type="AlphaFoldDB" id="A0AAV1RPG0"/>
<keyword evidence="3" id="KW-1185">Reference proteome</keyword>
<evidence type="ECO:0000313" key="3">
    <source>
        <dbReference type="Proteomes" id="UP001314170"/>
    </source>
</evidence>
<evidence type="ECO:0000256" key="1">
    <source>
        <dbReference type="SAM" id="MobiDB-lite"/>
    </source>
</evidence>
<dbReference type="Proteomes" id="UP001314170">
    <property type="component" value="Unassembled WGS sequence"/>
</dbReference>
<evidence type="ECO:0000313" key="2">
    <source>
        <dbReference type="EMBL" id="CAK7338569.1"/>
    </source>
</evidence>
<gene>
    <name evidence="2" type="ORF">DCAF_LOCUS13617</name>
</gene>
<accession>A0AAV1RPG0</accession>
<protein>
    <submittedName>
        <fullName evidence="2">Uncharacterized protein</fullName>
    </submittedName>
</protein>
<dbReference type="EMBL" id="CAWUPB010001120">
    <property type="protein sequence ID" value="CAK7338569.1"/>
    <property type="molecule type" value="Genomic_DNA"/>
</dbReference>
<reference evidence="2 3" key="1">
    <citation type="submission" date="2024-01" db="EMBL/GenBank/DDBJ databases">
        <authorList>
            <person name="Waweru B."/>
        </authorList>
    </citation>
    <scope>NUCLEOTIDE SEQUENCE [LARGE SCALE GENOMIC DNA]</scope>
</reference>
<proteinExistence type="predicted"/>